<evidence type="ECO:0000259" key="2">
    <source>
        <dbReference type="Pfam" id="PF01619"/>
    </source>
</evidence>
<reference evidence="3 4" key="1">
    <citation type="journal article" date="2016" name="Nat. Commun.">
        <title>Thousands of microbial genomes shed light on interconnected biogeochemical processes in an aquifer system.</title>
        <authorList>
            <person name="Anantharaman K."/>
            <person name="Brown C.T."/>
            <person name="Hug L.A."/>
            <person name="Sharon I."/>
            <person name="Castelle C.J."/>
            <person name="Probst A.J."/>
            <person name="Thomas B.C."/>
            <person name="Singh A."/>
            <person name="Wilkins M.J."/>
            <person name="Karaoz U."/>
            <person name="Brodie E.L."/>
            <person name="Williams K.H."/>
            <person name="Hubbard S.S."/>
            <person name="Banfield J.F."/>
        </authorList>
    </citation>
    <scope>NUCLEOTIDE SEQUENCE [LARGE SCALE GENOMIC DNA]</scope>
</reference>
<evidence type="ECO:0000256" key="1">
    <source>
        <dbReference type="ARBA" id="ARBA00023002"/>
    </source>
</evidence>
<gene>
    <name evidence="3" type="ORF">A2227_01020</name>
</gene>
<dbReference type="InterPro" id="IPR002872">
    <property type="entry name" value="Proline_DH_dom"/>
</dbReference>
<organism evidence="3 4">
    <name type="scientific">Candidatus Falkowbacteria bacterium RIFOXYA2_FULL_47_19</name>
    <dbReference type="NCBI Taxonomy" id="1797994"/>
    <lineage>
        <taxon>Bacteria</taxon>
        <taxon>Candidatus Falkowiibacteriota</taxon>
    </lineage>
</organism>
<comment type="caution">
    <text evidence="3">The sequence shown here is derived from an EMBL/GenBank/DDBJ whole genome shotgun (WGS) entry which is preliminary data.</text>
</comment>
<dbReference type="PANTHER" id="PTHR13914">
    <property type="entry name" value="PROLINE OXIDASE"/>
    <property type="match status" value="1"/>
</dbReference>
<keyword evidence="1" id="KW-0560">Oxidoreductase</keyword>
<accession>A0A1F5SGT6</accession>
<feature type="domain" description="Proline dehydrogenase" evidence="2">
    <location>
        <begin position="46"/>
        <end position="295"/>
    </location>
</feature>
<dbReference type="EMBL" id="MFGB01000020">
    <property type="protein sequence ID" value="OGF25766.1"/>
    <property type="molecule type" value="Genomic_DNA"/>
</dbReference>
<dbReference type="Gene3D" id="3.20.20.220">
    <property type="match status" value="1"/>
</dbReference>
<proteinExistence type="predicted"/>
<dbReference type="InterPro" id="IPR029041">
    <property type="entry name" value="FAD-linked_oxidoreductase-like"/>
</dbReference>
<dbReference type="InterPro" id="IPR015659">
    <property type="entry name" value="Proline_oxidase"/>
</dbReference>
<name>A0A1F5SGT6_9BACT</name>
<evidence type="ECO:0000313" key="3">
    <source>
        <dbReference type="EMBL" id="OGF25766.1"/>
    </source>
</evidence>
<dbReference type="Pfam" id="PF01619">
    <property type="entry name" value="Pro_dh"/>
    <property type="match status" value="1"/>
</dbReference>
<dbReference type="STRING" id="1797994.A2227_01020"/>
<dbReference type="GO" id="GO:0006562">
    <property type="term" value="P:L-proline catabolic process"/>
    <property type="evidence" value="ECO:0007669"/>
    <property type="project" value="InterPro"/>
</dbReference>
<dbReference type="AlphaFoldDB" id="A0A1F5SGT6"/>
<dbReference type="PANTHER" id="PTHR13914:SF0">
    <property type="entry name" value="PROLINE DEHYDROGENASE 1, MITOCHONDRIAL"/>
    <property type="match status" value="1"/>
</dbReference>
<sequence length="311" mass="35741">MKLFNRMITASLEILPESLVKPLIYPLVAKNYVAGPTIKDAVGRTKIINARGAEATIDHLGEEARDKREVEQNIRVYESIIRAINLENLRASIAIKPTNFGLRFDPNFCREAMRDIILAAAEKKIFTWIDMENSSTTSATIDFYLEAQWEFGDLVGMALQAYLRRSLSDICYIRKNIHHGVPHIRLCKGIYNEAPAIAIKEMPLINLNYYTLLESLISIGSYVGVATHDPVRISEAIQLIKKYKAQKRCEFQMLLGVENPPLYALIKSGYRWLVYVPFGIKWYGYSLRRFKENPQIVGYILKNMLKNRKYK</sequence>
<dbReference type="SUPFAM" id="SSF51730">
    <property type="entry name" value="FAD-linked oxidoreductase"/>
    <property type="match status" value="1"/>
</dbReference>
<evidence type="ECO:0000313" key="4">
    <source>
        <dbReference type="Proteomes" id="UP000178367"/>
    </source>
</evidence>
<dbReference type="GO" id="GO:0004657">
    <property type="term" value="F:proline dehydrogenase activity"/>
    <property type="evidence" value="ECO:0007669"/>
    <property type="project" value="InterPro"/>
</dbReference>
<dbReference type="Proteomes" id="UP000178367">
    <property type="component" value="Unassembled WGS sequence"/>
</dbReference>
<protein>
    <recommendedName>
        <fullName evidence="2">Proline dehydrogenase domain-containing protein</fullName>
    </recommendedName>
</protein>